<dbReference type="InterPro" id="IPR017501">
    <property type="entry name" value="Phage_infect_YhgE_C"/>
</dbReference>
<dbReference type="GO" id="GO:0140359">
    <property type="term" value="F:ABC-type transporter activity"/>
    <property type="evidence" value="ECO:0007669"/>
    <property type="project" value="InterPro"/>
</dbReference>
<proteinExistence type="predicted"/>
<organism evidence="7 8">
    <name type="scientific">Heyndrickxia camelliae</name>
    <dbReference type="NCBI Taxonomy" id="1707093"/>
    <lineage>
        <taxon>Bacteria</taxon>
        <taxon>Bacillati</taxon>
        <taxon>Bacillota</taxon>
        <taxon>Bacilli</taxon>
        <taxon>Bacillales</taxon>
        <taxon>Bacillaceae</taxon>
        <taxon>Heyndrickxia</taxon>
    </lineage>
</organism>
<evidence type="ECO:0000313" key="7">
    <source>
        <dbReference type="EMBL" id="PKR86585.1"/>
    </source>
</evidence>
<evidence type="ECO:0000256" key="2">
    <source>
        <dbReference type="ARBA" id="ARBA00022692"/>
    </source>
</evidence>
<dbReference type="GO" id="GO:0016020">
    <property type="term" value="C:membrane"/>
    <property type="evidence" value="ECO:0007669"/>
    <property type="project" value="UniProtKB-SubCell"/>
</dbReference>
<protein>
    <submittedName>
        <fullName evidence="7">YhgE/Pip domain-containing protein</fullName>
    </submittedName>
</protein>
<feature type="transmembrane region" description="Helical" evidence="5">
    <location>
        <begin position="521"/>
        <end position="541"/>
    </location>
</feature>
<evidence type="ECO:0000256" key="4">
    <source>
        <dbReference type="ARBA" id="ARBA00023136"/>
    </source>
</evidence>
<dbReference type="PANTHER" id="PTHR43077:SF10">
    <property type="entry name" value="TRANSPORT PERMEASE PROTEIN"/>
    <property type="match status" value="1"/>
</dbReference>
<feature type="domain" description="ABC-2 type transporter transmembrane" evidence="6">
    <location>
        <begin position="364"/>
        <end position="687"/>
    </location>
</feature>
<dbReference type="RefSeq" id="WP_101352236.1">
    <property type="nucleotide sequence ID" value="NZ_PIQO01000001.1"/>
</dbReference>
<gene>
    <name evidence="7" type="ORF">CWO92_00530</name>
</gene>
<feature type="transmembrane region" description="Helical" evidence="5">
    <location>
        <begin position="671"/>
        <end position="688"/>
    </location>
</feature>
<evidence type="ECO:0000256" key="3">
    <source>
        <dbReference type="ARBA" id="ARBA00022989"/>
    </source>
</evidence>
<dbReference type="PANTHER" id="PTHR43077">
    <property type="entry name" value="TRANSPORT PERMEASE YVFS-RELATED"/>
    <property type="match status" value="1"/>
</dbReference>
<dbReference type="InterPro" id="IPR013525">
    <property type="entry name" value="ABC2_TM"/>
</dbReference>
<dbReference type="EMBL" id="PIQO01000001">
    <property type="protein sequence ID" value="PKR86585.1"/>
    <property type="molecule type" value="Genomic_DNA"/>
</dbReference>
<reference evidence="7 8" key="1">
    <citation type="submission" date="2017-11" db="EMBL/GenBank/DDBJ databases">
        <title>Bacillus camelliae sp. nov., isolated from pu'er tea.</title>
        <authorList>
            <person name="Niu L."/>
        </authorList>
    </citation>
    <scope>NUCLEOTIDE SEQUENCE [LARGE SCALE GENOMIC DNA]</scope>
    <source>
        <strain evidence="7 8">7578-1</strain>
    </source>
</reference>
<evidence type="ECO:0000256" key="1">
    <source>
        <dbReference type="ARBA" id="ARBA00004141"/>
    </source>
</evidence>
<evidence type="ECO:0000259" key="6">
    <source>
        <dbReference type="Pfam" id="PF12698"/>
    </source>
</evidence>
<dbReference type="InterPro" id="IPR017500">
    <property type="entry name" value="Phage_infect_YhgE_N"/>
</dbReference>
<dbReference type="AlphaFoldDB" id="A0A2N3LPS2"/>
<dbReference type="OrthoDB" id="9811483at2"/>
<feature type="transmembrane region" description="Helical" evidence="5">
    <location>
        <begin position="16"/>
        <end position="38"/>
    </location>
</feature>
<comment type="caution">
    <text evidence="7">The sequence shown here is derived from an EMBL/GenBank/DDBJ whole genome shotgun (WGS) entry which is preliminary data.</text>
</comment>
<accession>A0A2N3LPS2</accession>
<feature type="transmembrane region" description="Helical" evidence="5">
    <location>
        <begin position="553"/>
        <end position="577"/>
    </location>
</feature>
<sequence length="710" mass="78933">MDIILRIYFRDIKNIVTNWVALVIILALVGLPSLYAWFNIKASWDPYGNTKGIAVAVSNLDQGTVLRGKSVNIGNQVVQSLKQNKKLGWTFVSEDAALDGVKHGTYYASITIPKDFSEKIISVLNANPKKPVIVYTVNEKINAVAPKITSSGASGVVDQISKNFVKTASESIFTIFHEIGVELERDLPTIERVKELIFKIEADIPQINRFVNIALDDATKAQIIVGNAKKNLPKVQEIAGNGIELTNHLSQFLSKSDDTLHKIEPSIKENIIFLSEIANNSRGIAARLQDHSASKEEIAKAIDNLQSGVNIADTLNKILTQLDGVSGRQEMGPIRQRVTTVMNQFQQEINLLNNLGMDVNKGQTISNNPIQKINQLSSASTNILNGLVANFDTVIVPKVKHSINIAKESVRDASEVLGQVNKDLPTIKKLLNDASQGATIGINEVSTIKKELPVAEVQIKKIAKRIRDFEKKENIHDIISLLKHDVQKESNFFKEPVLLKERQLYHIPNYGSAMSPFFTTLSLWVGAMLLISLLTVEVGGSELKSYQIFFGRYLTFLTLGLLQSLLVTIGDIYLLHAFVLEKLWFILFGLWNSVVFITIVYTFVSVFGNIGKSIGIVLLVLQISGSGGTFPIQVTPAFFQLLNPFLPFTYSISLMREAVGGILWDIAQRDVMILCIFLFLSFLIGIFLKRPINHLTRKFVQKAEESKLIH</sequence>
<dbReference type="NCBIfam" id="TIGR03062">
    <property type="entry name" value="pip_yhgE_Cterm"/>
    <property type="match status" value="1"/>
</dbReference>
<keyword evidence="8" id="KW-1185">Reference proteome</keyword>
<feature type="transmembrane region" description="Helical" evidence="5">
    <location>
        <begin position="583"/>
        <end position="604"/>
    </location>
</feature>
<dbReference type="Gene3D" id="3.40.1710.10">
    <property type="entry name" value="abc type-2 transporter like domain"/>
    <property type="match status" value="1"/>
</dbReference>
<keyword evidence="4 5" id="KW-0472">Membrane</keyword>
<keyword evidence="2 5" id="KW-0812">Transmembrane</keyword>
<dbReference type="InterPro" id="IPR051328">
    <property type="entry name" value="T7SS_ABC-Transporter"/>
</dbReference>
<dbReference type="Pfam" id="PF12698">
    <property type="entry name" value="ABC2_membrane_3"/>
    <property type="match status" value="1"/>
</dbReference>
<name>A0A2N3LPS2_9BACI</name>
<evidence type="ECO:0000256" key="5">
    <source>
        <dbReference type="SAM" id="Phobius"/>
    </source>
</evidence>
<evidence type="ECO:0000313" key="8">
    <source>
        <dbReference type="Proteomes" id="UP000233440"/>
    </source>
</evidence>
<comment type="subcellular location">
    <subcellularLocation>
        <location evidence="1">Membrane</location>
        <topology evidence="1">Multi-pass membrane protein</topology>
    </subcellularLocation>
</comment>
<keyword evidence="3 5" id="KW-1133">Transmembrane helix</keyword>
<dbReference type="NCBIfam" id="TIGR03061">
    <property type="entry name" value="pip_yhgE_Nterm"/>
    <property type="match status" value="1"/>
</dbReference>
<dbReference type="Proteomes" id="UP000233440">
    <property type="component" value="Unassembled WGS sequence"/>
</dbReference>
<feature type="transmembrane region" description="Helical" evidence="5">
    <location>
        <begin position="616"/>
        <end position="639"/>
    </location>
</feature>